<dbReference type="AlphaFoldDB" id="A0AA37U0R5"/>
<dbReference type="EMBL" id="BSPP01000005">
    <property type="protein sequence ID" value="GLS86656.1"/>
    <property type="molecule type" value="Genomic_DNA"/>
</dbReference>
<keyword evidence="2" id="KW-1185">Reference proteome</keyword>
<protein>
    <recommendedName>
        <fullName evidence="3">Transcriptional regulator</fullName>
    </recommendedName>
</protein>
<comment type="caution">
    <text evidence="1">The sequence shown here is derived from an EMBL/GenBank/DDBJ whole genome shotgun (WGS) entry which is preliminary data.</text>
</comment>
<sequence>MHKVALGLDLPDPEWVQLLRTEVDVKRRSIAAVARDIGMPRPSLSMLLSGTYPAGLDKVSAKFAAVVISKFRGQVLCPHLRKGIGIDVCKGHALAPMKMSAPDELKFWAACRACPLNPITQTKKEA</sequence>
<name>A0AA37U0R5_9RHOB</name>
<organism evidence="1 2">
    <name type="scientific">Cypionkella aquatica</name>
    <dbReference type="NCBI Taxonomy" id="1756042"/>
    <lineage>
        <taxon>Bacteria</taxon>
        <taxon>Pseudomonadati</taxon>
        <taxon>Pseudomonadota</taxon>
        <taxon>Alphaproteobacteria</taxon>
        <taxon>Rhodobacterales</taxon>
        <taxon>Paracoccaceae</taxon>
        <taxon>Cypionkella</taxon>
    </lineage>
</organism>
<proteinExistence type="predicted"/>
<evidence type="ECO:0000313" key="1">
    <source>
        <dbReference type="EMBL" id="GLS86656.1"/>
    </source>
</evidence>
<evidence type="ECO:0000313" key="2">
    <source>
        <dbReference type="Proteomes" id="UP001157355"/>
    </source>
</evidence>
<dbReference type="RefSeq" id="WP_284324873.1">
    <property type="nucleotide sequence ID" value="NZ_BSPP01000005.1"/>
</dbReference>
<accession>A0AA37U0R5</accession>
<evidence type="ECO:0008006" key="3">
    <source>
        <dbReference type="Google" id="ProtNLM"/>
    </source>
</evidence>
<gene>
    <name evidence="1" type="ORF">GCM10010873_16300</name>
</gene>
<reference evidence="1 2" key="1">
    <citation type="journal article" date="2014" name="Int. J. Syst. Evol. Microbiol.">
        <title>Complete genome sequence of Corynebacterium casei LMG S-19264T (=DSM 44701T), isolated from a smear-ripened cheese.</title>
        <authorList>
            <consortium name="US DOE Joint Genome Institute (JGI-PGF)"/>
            <person name="Walter F."/>
            <person name="Albersmeier A."/>
            <person name="Kalinowski J."/>
            <person name="Ruckert C."/>
        </authorList>
    </citation>
    <scope>NUCLEOTIDE SEQUENCE [LARGE SCALE GENOMIC DNA]</scope>
    <source>
        <strain evidence="1 2">NBRC 111766</strain>
    </source>
</reference>
<dbReference type="Proteomes" id="UP001157355">
    <property type="component" value="Unassembled WGS sequence"/>
</dbReference>
<dbReference type="GO" id="GO:0003677">
    <property type="term" value="F:DNA binding"/>
    <property type="evidence" value="ECO:0007669"/>
    <property type="project" value="InterPro"/>
</dbReference>
<dbReference type="InterPro" id="IPR010982">
    <property type="entry name" value="Lambda_DNA-bd_dom_sf"/>
</dbReference>
<dbReference type="Gene3D" id="1.10.260.40">
    <property type="entry name" value="lambda repressor-like DNA-binding domains"/>
    <property type="match status" value="1"/>
</dbReference>